<feature type="domain" description="MAM" evidence="6">
    <location>
        <begin position="6378"/>
        <end position="6544"/>
    </location>
</feature>
<reference evidence="7" key="1">
    <citation type="submission" date="2021-02" db="EMBL/GenBank/DDBJ databases">
        <authorList>
            <person name="Nowell W R."/>
        </authorList>
    </citation>
    <scope>NUCLEOTIDE SEQUENCE</scope>
</reference>
<feature type="disulfide bond" evidence="3">
    <location>
        <begin position="4944"/>
        <end position="4959"/>
    </location>
</feature>
<dbReference type="Pfam" id="PF00629">
    <property type="entry name" value="MAM"/>
    <property type="match status" value="42"/>
</dbReference>
<feature type="domain" description="MAM" evidence="6">
    <location>
        <begin position="24"/>
        <end position="210"/>
    </location>
</feature>
<dbReference type="PROSITE" id="PS50060">
    <property type="entry name" value="MAM_2"/>
    <property type="match status" value="41"/>
</dbReference>
<feature type="domain" description="MAM" evidence="6">
    <location>
        <begin position="5797"/>
        <end position="5961"/>
    </location>
</feature>
<dbReference type="PANTHER" id="PTHR23282:SF101">
    <property type="entry name" value="MAM DOMAIN-CONTAINING PROTEIN"/>
    <property type="match status" value="1"/>
</dbReference>
<feature type="domain" description="MAM" evidence="6">
    <location>
        <begin position="5129"/>
        <end position="5286"/>
    </location>
</feature>
<feature type="domain" description="MAM" evidence="6">
    <location>
        <begin position="3996"/>
        <end position="4164"/>
    </location>
</feature>
<evidence type="ECO:0000256" key="4">
    <source>
        <dbReference type="SAM" id="MobiDB-lite"/>
    </source>
</evidence>
<feature type="domain" description="MAM" evidence="6">
    <location>
        <begin position="3809"/>
        <end position="3974"/>
    </location>
</feature>
<evidence type="ECO:0000256" key="5">
    <source>
        <dbReference type="SAM" id="SignalP"/>
    </source>
</evidence>
<feature type="disulfide bond" evidence="3">
    <location>
        <begin position="6809"/>
        <end position="6827"/>
    </location>
</feature>
<feature type="domain" description="MAM" evidence="6">
    <location>
        <begin position="3379"/>
        <end position="3429"/>
    </location>
</feature>
<dbReference type="Gene3D" id="2.60.120.200">
    <property type="match status" value="42"/>
</dbReference>
<feature type="disulfide bond" evidence="3">
    <location>
        <begin position="7251"/>
        <end position="7269"/>
    </location>
</feature>
<accession>A0A813NKU2</accession>
<dbReference type="PROSITE" id="PS50068">
    <property type="entry name" value="LDLRA_2"/>
    <property type="match status" value="13"/>
</dbReference>
<feature type="domain" description="MAM" evidence="6">
    <location>
        <begin position="4328"/>
        <end position="4490"/>
    </location>
</feature>
<dbReference type="InterPro" id="IPR036055">
    <property type="entry name" value="LDL_receptor-like_sf"/>
</dbReference>
<feature type="compositionally biased region" description="Basic and acidic residues" evidence="4">
    <location>
        <begin position="20"/>
        <end position="29"/>
    </location>
</feature>
<keyword evidence="5" id="KW-0732">Signal</keyword>
<keyword evidence="2 3" id="KW-1015">Disulfide bond</keyword>
<feature type="domain" description="MAM" evidence="6">
    <location>
        <begin position="7073"/>
        <end position="7232"/>
    </location>
</feature>
<dbReference type="SMART" id="SM00137">
    <property type="entry name" value="MAM"/>
    <property type="match status" value="38"/>
</dbReference>
<dbReference type="InterPro" id="IPR013320">
    <property type="entry name" value="ConA-like_dom_sf"/>
</dbReference>
<dbReference type="CDD" id="cd00112">
    <property type="entry name" value="LDLa"/>
    <property type="match status" value="13"/>
</dbReference>
<feature type="domain" description="MAM" evidence="6">
    <location>
        <begin position="2105"/>
        <end position="2263"/>
    </location>
</feature>
<dbReference type="PROSITE" id="PS00740">
    <property type="entry name" value="MAM_1"/>
    <property type="match status" value="2"/>
</dbReference>
<dbReference type="Pfam" id="PF00057">
    <property type="entry name" value="Ldl_recept_a"/>
    <property type="match status" value="7"/>
</dbReference>
<feature type="domain" description="MAM" evidence="6">
    <location>
        <begin position="569"/>
        <end position="732"/>
    </location>
</feature>
<feature type="disulfide bond" evidence="3">
    <location>
        <begin position="6570"/>
        <end position="6588"/>
    </location>
</feature>
<feature type="compositionally biased region" description="Low complexity" evidence="4">
    <location>
        <begin position="7463"/>
        <end position="7502"/>
    </location>
</feature>
<feature type="domain" description="MAM" evidence="6">
    <location>
        <begin position="1471"/>
        <end position="1633"/>
    </location>
</feature>
<dbReference type="Gene3D" id="4.10.400.10">
    <property type="entry name" value="Low-density Lipoprotein Receptor"/>
    <property type="match status" value="11"/>
</dbReference>
<gene>
    <name evidence="7" type="ORF">JYZ213_LOCUS1604</name>
</gene>
<feature type="domain" description="MAM" evidence="6">
    <location>
        <begin position="6841"/>
        <end position="7016"/>
    </location>
</feature>
<sequence length="7513" mass="837360">MFVLLIVYLIGIAAQSNIPKEDPGWRNDVDNSQNLEWHPSSSITTDKQSFVLKYPDDKETLQSSEQHSARLIGTAHLASRDSPSCLTFAYQITATISNQRARLMSQTTIPNGEQCVEFWYYTSAEVLSMNSKLNLFIRPSTTVSNSSDYLIWSRSISNERQWRISQQRIPHGLALSPYQVIFEGVVYKSGANSPVIAIDDVFIRDRACLEPGDCDFENGMCTWMSLSFFSNTSWVIGSGSSPSPYSGPQNDHTLGNTQGQYLFLNSLFTAQQTTVAVIQSEMFEPTSRAGRCITFWYVMRGSQLGRVDLNITTTQGTNMIWSFGTVDQGESWHFASVGYYSDVAHFIVIEGTVTAQMQGYYAIDDIDIRDSYCGTNPTNAVVTILTTPATVTRPTTAFQIPSIYDCTFETDFCSWTHLSDAKLNWTRNQGSTGTFETGPLFDVTTHTDKGWYIYLETSYPVELNDTARIKSPSIAGSTTKCFEFWYHMNGPDINRLDVLTIDSSNVETTVWSREGSQGNVWRLGKVKLNDITDEYSIILQGVAGSSFQGDIALDNLQLIDGNCPSDYPLECDFDDEGICGFTHDITVQHRWIRNRGATPSTLSGPTVDHTTMTSSGYYMYFPSASSVRVGEKARLISPWMNNTDGQCLSFWYHSYGVDVGALTVYKRLQSSDDLYPMWKINYNFGDVWNAAEITIRNTDEPWAIEFEGEYGIGYFGDLALDDIVIKNGACQPIGSCSFESIDFCTWHNVRPPADDFDWLVAHGETDSAFTGPTVDHTFNDQFGYYAFIEASHPRQNNDRAILESTVLMPTSTIGYCFSFWYHMYGEIGTLNVFIQSVKAKEPLWIWTQSGNKGDEWLNGQVTIRSSLYYRLQIEGVIAKEPLWIWTQSGNKGDEWLNGQVTIRSSLYYRLQIEGVIGTSFQGDAAIDDLRVFENPCTLTPSNADPSLLPPSTTTTTAATVTVAPGPYDCTFENDICTGWENMANNRFNWARVQGSAVPAPEIDHTTGTREGYFMQAVLNQRPANDYARLKSPLLNDVQCMTFYYHIYGHGGTLNLYMALGDNLGIQLWTRKGSQGDVWRFGRLSTNKNNANVVFEAIADANAIGDVSIDDVRFSPGACKESAAIGESCTFTDYTQCGFTQNTTGSSLQWQTFGGGDSQLRTTAIPFDHTTGTNRGSYIYIDFENRGENLRGHLYSPVYESTKNQSYCVEFYYVLTGANITLNVSTESSTGTQRNIFTRNYDHGLTWIKGEATITITSQFRIIFEAISGNFRQGFIALDDYQYHSGECSFRSNECTFDDGSLCSWTNAADNQFDWLVHKGQTLTYATGPNGDHTSGNGYYIYIETSSPAQPGWKARLESEIFVDNRPRCFSFWYHMFGDDIGRLNIYLRSLEVNNFTTDSLVWVLAGKQANNWRHALAPIQPNGRYQIIIEGVCGKSFEGDIAVDDIGVLSVETCQLQPVDADPIQVSQQAIACGFEQNFCQWQHDTTGKFNWTRHTESTPSTDTGPSSGADNSPYYIYIETSYPQNEGDRAGIISPVITKPRSSMCFQFYFHMWGATIGSLQISAMLNTPTGQQRMLLWERNETQAKEWRQGHINLRDIPYDFAMKIDGFVGSGFEGDIAVDELFLLDGECPPSIWCDFETSFCGWTNDTTGDFYWTRTQKATDSIGTGPTTDHTTGTDRGYYLYIETSSPTKTGDKARIVSPTYSPSSSVCLKFFYHMYGPSIGTLNVIMATTKQLLWTKSGNLGNRWRYGHVTVRSNSPYQVAFEGVVGSSFQGDIAIDDILIANGACEEEGSCTFEDRTFCGFYNPREEDDFDWTLNQGETFSDDTGPNVDHTTGTGAGFYAYIESSYPQTLGDKAWLVSEIIESPKGACLDFWYHMKGQTSGACPASGSCTFEQDLCTWTPSARPDHFDWYRLSSKQISLLYNGTDYPLTDTTVNNAYGHFLWAASDFRANRINQTSHLYSEILLAYQHQNGACLTFSSFLTGSTKLNVYIRPRPAGQNSTLLWSSNEDDNHDMWFQQQIEISIIANDFEIYFEGKFEAPGTHGSIGLDDLHIHSTACSEIDTTPSPSIPFNCGDGTTVPQSLVCNFITDCPNGRDEQNCADCTFEQGTCQWLDISNGPFAWMRDQGVNAAPSHLGPVNDHTTHTGRGYYMYVKSNDGFFWDDAILELQQVLQPSSSGCELEFWHHMIDHQYLSVHLIEGTETVEIWEEDHGHSGDSWERVILPLGRIARPWRIQFKAEKSWGDGTVAIDDISLHGCQFPPVRPNCTDDQFRCTRGACIAKERVCDFSDDCGDNSDEINCQNYIMCSFEEPTGMCNWAQDDDDELDWELGQGETSSFFTGPKRDHTLGLSSGHFIFLEASYPAEEGERARIASPVLNSTGYSCELRFYYHMYGDDIGALNIYTRTTFGGAMNKVWSKNYNVGDYWNREEIAFMISEPFQVVLEAVVGDGYGGDIAIDDTSFTPACGLSNVNLVTVSTPKPTTSAPNPCAANGQFMCIENGQCIDKAKVCDFKVDCPTPGGSDEAECGTCTFDNNNGSLCGWVDRSFGSYNWELRTGPMDLGPSADHTTGSGFYVGLPAQGYSFASLRTGAIGPTAVECQMRFWYYMDFQPSDGDSKIIVYYRRESSNFSSFSSIDRITEATGPYWKPGVIDIGGRSERIAIEIDGHTTSKNALAIDDIEFHNCHVGDPPELGLPVDCTFEHGWCNFFHDERADFEWERTNEASTSSDTGPGFDHTTGSGYYVFIEASFPRVPNDRARIFSGYQNPSATPRCLSFWYHMYGADIGTLNVYVQTLPTNQANISSTLVWTKSGTQGNAWRRGQQSLHDLNTTNMYGWRVAFEGVVGRGYLGDISLDDIFLSQAECPASRTCDFELNLCDFQPDPGNSWVRQQATNLANFVNEDHTSSTSLGHFAMAQTNSKLRSRQYPNAGDECLRFWYFVNGPDGSTGQISVAKQTSGSSTETALWSNNIYENGWRYGQVSISGDRSPFTYLFQAVKSSQDVVIGIDDVILTLGFCKPPINCDFEAIDLCSWTQMKNDDFDWLLQTGATESFGTGATVDHTTNSAQGHYIFIETSHPAKQNDTARIISEHLLTGQGCFSLWYHMHGEDIGSLVIYQNTKSNPMTQINKIDGEQGDQWKQLHTDLAVPLQNNEWVRIIVEGVVGPGFQGDISIDDITWSPSVTCTAEQSSTTTSTTPGVPITYPPSIYDCNFECNCTCQWKHDDTIPFKWIVRMGSTSSFDTGPDSDHTTGSRLGHFIYIEASSPAKLNDTARLISPDVVATNEEQCFRFYYHMFGADTYRLNIYARINGNLGKALWQKEGNQGNQWLFGRIALRGNVEQAVGQPYQLVLEGIVGKGYLGDISIDDVALNQGPCPTSTVCDFESSDLCGYVNDPSNTIDWARYQAGVDPSIPAVDVSYGSTHGHFMFIRRNDTVVQSSNGRLVSEGYPATGEIDGHTTSKNALAIDDIEFHNCHVGDPPELGLPVDCTFEHGWCNFFHDERADFEWERTNEASTSSDTGPGFDHTTGSGYYVFIEASFPRVQNDRARIFSGYQNPSATPRCLSFWYHMYGADIGTLNVYVQTLPTNQANISSTLVWTKTGTQGNAWRRGQQSLHDLNTTNMYGWRVAFEGVVGRGYLGDISLDDIFLSQAECPASRTCDFELNLCDFQPDPGNSWVRQQATNLANFVNEDHTSSTSLGHFAMAQTNAKLRSRQYPDAGDECLRFWYFVNGPDGSTGQISVAKQTSGSATETALWSNNIYENGWRYGQVSISGDRSPFTYLFQAVKSSQDVVIGIDDVILTLGFCKPPINCDFEAIDLCSWTQMKNDDFDWLLQTGATESFGTGATVDHTTNSAQGHYIFIETSHPAKQNDTARIISEHLLTGQGCFSLWYHMHGEDIGSLVIYQNTKSNPMTQINKIDGEQGDQWKQLHTDLAVPLQNNEWVRIIVEGVVGPGFQGDISIDDITWSPSVTCTAEQSSTTTSTTPGVPITYPPSIYDCNFECNCTCQWKHDDTIPFKWIVRMGSTSSFDTGPDSDHTTGSRLGHFIYIEASSPAKMNDTARLISPDVVATNEEQCFRFYYHMFGADTYRLNIYARINGNLGKALWQKEGNQGNQWLFGRIALRGNVEQAVGQPYQLVLEGIVGKGFLGDISIDDVALNQGPCPTSTVCDFESSDLCGYVNDPSNTIDWARYQAGVDPSIPAVDVSYGSTHGHFMFIRRNDTVVQSSNGRLVSEGYPATGGSCIRWYMLLQNKATLRVRTLALGGLNPTILHTVHGSQGPAWKFAQTTVRSGSPYQVVFEGVLNNTNDILDSIALDDVSVQSGVCDDLGACDFEKGLCGYQNQIADFNWKRTSYNIELYNAPEFDHTVNTRAGFYLWMDRRQTIAGRKCRIESELIPVDIRCITFWYYMNVTVGAKLNVYIRDPRSDTYNLLWSKDQVHGSFWVSQDVQVRPNMTVNGTNTFTIVFEGVVGAISGDLAIDDISQKVGNCLTTTPPPNMYRCLDGTTIPKAKVCDFIVDCKGGDDERLCGNCTFDATSNPLCGWSDVSKGTIMWKRGSNETLVGAGQGPPFDHTSYKPEGNYVYLTSSNGTTPGAPARFITPVLREASTTCLLEFWVYLTGTSLNQLTVMLLTGNQIERATLQRFEYKSMTNWTKVNIEIGRVDTPFQIAMDSKRTSSFGWVAFDDTKLLHCHLPPIVLATQCQAADRFHCARGSCIAKARICDMTDDCGDHSDETSRLCSTYQTCTFDTSFCDWTHDNTTQFKWELFTGPSPSDDTGPNRDHTTGYATGGYALIEASYPQVPGHKARLISRPFEPKTNQCNMVFYYHMFGADVGELNVYVRFYSNGPLVKIYGISGDRGNVWLRHELKLNYTTPFQVLIEGVVGGSFLSDIGLDDTVFSPACEGYSQSQLPITTITSTVAPTPCPGPDQVHCAGTSLCIDKDRICDFTADCPDASDEDGCGPCNFEKDNCGWEDVSWSFYSWSRVQASDAITTSQKAPPYDHTYNNPSGWYMHVAGDMGDFYDLAELRSPSLPPSSAECQIIFYYWLVGNSTGTLELFSSTASQALWSKSSAPANRWNRATVNVGANRVGWKLFFELEPNLESFGVFTDDVAIDDISFSQCSVNRSRHILECDFETDLCSWETKGLADFEWTRGSSQTSSLATGPPGDHTTGKGYYVYIEASIPQKEGDRARLQSPLVPATTSSCLVFYYHMFGADIGTLNIMIQTSASNSTIYTRSGPHGNVWQKGEVDYRSTLSYKIIFEGIVGKSWEGDIALDDIDVSLGNCPISNECNFEHGLCAGWEHDPEGDFNWTRSRNGSTPTGTPTIDHTLGSAFGHFLYIDPTGRLTGDTALIMSPSYKGSQPRCLRLWYHLFGAAQGTLQIQQQPEIGRPKTIWTRTNDQDNIWRQVRVNIPPLLGMSTYKILIAGIVGSKPTGDLAIDDLSNTEGECPGSEVCTFQDDYCTWVNGPNNIVDDFDWLRNAGGTPSYGTGPSVDHTFGTAEGMYIYIEASDTFNKNAKAWLMSEHYEPGPHCLVFYYHLYGEDIGTLNVYSRIGNNNLQLQWSLSGDHGDAWRMGAVNVNIPTEFYFIIEGLHGGSFQGDMALDDILVLTGSQCTIPTTTTTAVPTTTVGRHTPLSCNFENDTCRWTDDSTASGKWSRHQGQQNDFHTGPHYDHTLQTADGWYIDTSDMKSNQTARLVSTMTSIPTRGICFRFWYRAYGSKQGKLNLLQKAANGVNSTLIYSVRPNLDIDWREVMVYRETFGNYQFILEATVGNVIADSDNIAVDDITSSEGPCPMQRFCDFESSDICGYTDDPSGTFNWTRNRGTTGSWYTGPPYDHTTYTSEGYYMYVETSLPRKPGDVARLISPTYPASKEYNCLQFYYHQLGADVDRLNVYKRDVGGSLTPTKIFTAIGDRFDEWHVMEINIVPARPFNIIFEGVVGKSFEGDIALDDVFLKERACPPIGSCDFEQGMCTYKNSEKDREMDWLRMRGEPGDNTIGTIYGTYLAFDMTSTTVPSNRALLVSADLDNTAQYCFQYYYRRHGDGQGTLTINRQSFANLTSRIVLKKHESTDFTTEWKVNQISLTPLLNQTTNVYRLLFEAISVSGVGRLMLDDFELIHGACPALPNNCSIQCDTLTGTKQCIPTSQICDFNKDCINNEDERACGYDCTFERDQCNYTDPSAGLYKWRRQRAGLLVAGTTSSPGIDHTTLSANGYYMIVSTNNGTIDEQAHLLSPTVQSSSSTCEMTFYYHMSGVNVGRLEVLLLEGLERSRLWSIEGNQGDRWHKSVVKIGRLYRPFRIRFDARKTATTLADITIDDIEWNGCNLPLLSNETTTCESNQFQCKRGGCIDQNRVCDYTDDCGDKSDEDQTLCTRPNVISGCNFETDLCKFTNEYGTALQFERGHAFTLVNDYAPERDHTLNNIAGSFVYVNTIDQPSDRAARLRSSRLIPTDGCKVRFYYYMNSATTAGELSLYIRNQSAGLQTYLWSSSKVLGHHWERQEVLIPTGSIPTGSLIELLIEVKSSGVGGGGFIALDDISFSSQCNNSNGYLPYGTTPKPIGTSTRPSCPYQCKDGTCIAQDKRCNFIPDCSQGEDEVDCGQCDFETSACGWQDESTGYYMWARRNASSVSLMPGDLTTNKTSGFVMTVAGGSGSFAGSSRLVSQRIASASGACHVQFGLYRYRDTEGTLSLYHEDDSKYTTRLWTDPKTVGRNWTMVTVSIGRRRVGFRLVFISTHQGSTVSSDISIDDFKFVDCDIHTVGHCEGFSDPFNCSNGNCIHRDNLCDFNDDCGDNSDETVFGHCEGFSDPFNCSNGNCIHRDNLCDFNDDCGDNSDETVCDNYVEMCDFENHAEPICSWTHDSDADFQWQRIRGEQSNTIDWWYDDYWQVYGPDRDHTLGTPKGHLLFLETSAPRKPNDTARVISPVFAATTNGECQFRFWYHMYGYDIGELNIYTRIFTGGPLQLVYKQNGSRGDEWLRRKVVLNVAQPFQVVIEGVRGRGYEGDIGVDDTSFTPGCKLQTTATLPPFVYSTTQSPYCNATHSHCFQNTRECIPKDQFCNFNIECTDQTDELSCPSTCTFEQKSLCNWKNDNKQKLNWDFGSGHTSSTNTGPSTDHTTHSVNGTYIYLETSTGFTGDKARLISPIYRKSSKTCMFTFWYHMYGDTIDTLNIHVLAGGIDTLIWSLKGDQGNEWLQGIAYLPTCASEFNIIVEGIRGSSFTGDIALDDFRFDKCYENVPPPTCAQAVSDPNQFMCQSKHCIPKTSTCDYELDCCDGSDEDELLCYTYQRCDFEAGSCSWENSSGSELMWERYRANALSFQHRPPYDHTTRSLLGHFYMLRTNATVPKDTFGAVSTYLGATAEQGCTMRFWIYFKGTNNGELVVGYRYAIGDTIIPLSFTNYQSCSTNATVCSWQRIEVSLNAALTQPTEIIIGARTGADRDAIMALDDITFTPQCVKFNGTIPTRPPTTSTTPYTGTPTTSTTTTTTPYTGTPTTSTTTTTTPTTTTSYRGKKFLFQ</sequence>
<feature type="domain" description="MAM" evidence="6">
    <location>
        <begin position="6598"/>
        <end position="6755"/>
    </location>
</feature>
<evidence type="ECO:0000313" key="7">
    <source>
        <dbReference type="EMBL" id="CAF0736681.1"/>
    </source>
</evidence>
<dbReference type="SMART" id="SM00192">
    <property type="entry name" value="LDLa"/>
    <property type="match status" value="13"/>
</dbReference>
<feature type="signal peptide" evidence="5">
    <location>
        <begin position="1"/>
        <end position="15"/>
    </location>
</feature>
<feature type="domain" description="MAM" evidence="6">
    <location>
        <begin position="5452"/>
        <end position="5615"/>
    </location>
</feature>
<feature type="domain" description="MAM" evidence="6">
    <location>
        <begin position="5963"/>
        <end position="6123"/>
    </location>
</feature>
<feature type="domain" description="MAM" evidence="6">
    <location>
        <begin position="4166"/>
        <end position="4326"/>
    </location>
</feature>
<dbReference type="InterPro" id="IPR051560">
    <property type="entry name" value="MAM_domain-containing"/>
</dbReference>
<feature type="domain" description="MAM" evidence="6">
    <location>
        <begin position="2308"/>
        <end position="2471"/>
    </location>
</feature>
<feature type="disulfide bond" evidence="3">
    <location>
        <begin position="4500"/>
        <end position="4518"/>
    </location>
</feature>
<feature type="domain" description="MAM" evidence="6">
    <location>
        <begin position="1126"/>
        <end position="1289"/>
    </location>
</feature>
<feature type="domain" description="MAM" evidence="6">
    <location>
        <begin position="1635"/>
        <end position="1792"/>
    </location>
</feature>
<evidence type="ECO:0000313" key="8">
    <source>
        <dbReference type="Proteomes" id="UP000663845"/>
    </source>
</evidence>
<protein>
    <recommendedName>
        <fullName evidence="6">MAM domain-containing protein</fullName>
    </recommendedName>
</protein>
<feature type="domain" description="MAM" evidence="6">
    <location>
        <begin position="7284"/>
        <end position="7453"/>
    </location>
</feature>
<name>A0A813NKU2_9BILA</name>
<feature type="domain" description="MAM" evidence="6">
    <location>
        <begin position="5288"/>
        <end position="5450"/>
    </location>
</feature>
<feature type="disulfide bond" evidence="3">
    <location>
        <begin position="2270"/>
        <end position="2282"/>
    </location>
</feature>
<dbReference type="SUPFAM" id="SSF57424">
    <property type="entry name" value="LDL receptor-like module"/>
    <property type="match status" value="10"/>
</dbReference>
<dbReference type="SUPFAM" id="SSF49899">
    <property type="entry name" value="Concanavalin A-like lectins/glucanases"/>
    <property type="match status" value="42"/>
</dbReference>
<feature type="domain" description="MAM" evidence="6">
    <location>
        <begin position="3657"/>
        <end position="3807"/>
    </location>
</feature>
<proteinExistence type="predicted"/>
<feature type="domain" description="MAM" evidence="6">
    <location>
        <begin position="404"/>
        <end position="565"/>
    </location>
</feature>
<feature type="chain" id="PRO_5033039954" description="MAM domain-containing protein" evidence="5">
    <location>
        <begin position="16"/>
        <end position="7513"/>
    </location>
</feature>
<feature type="region of interest" description="Disordered" evidence="4">
    <location>
        <begin position="7458"/>
        <end position="7502"/>
    </location>
</feature>
<keyword evidence="1" id="KW-0677">Repeat</keyword>
<feature type="domain" description="MAM" evidence="6">
    <location>
        <begin position="3486"/>
        <end position="3655"/>
    </location>
</feature>
<dbReference type="PROSITE" id="PS01209">
    <property type="entry name" value="LDLRA_1"/>
    <property type="match status" value="6"/>
</dbReference>
<comment type="caution">
    <text evidence="3">Lacks conserved residue(s) required for the propagation of feature annotation.</text>
</comment>
<feature type="domain" description="MAM" evidence="6">
    <location>
        <begin position="4528"/>
        <end position="4692"/>
    </location>
</feature>
<comment type="caution">
    <text evidence="7">The sequence shown here is derived from an EMBL/GenBank/DDBJ whole genome shotgun (WGS) entry which is preliminary data.</text>
</comment>
<feature type="domain" description="MAM" evidence="6">
    <location>
        <begin position="5634"/>
        <end position="5795"/>
    </location>
</feature>
<feature type="compositionally biased region" description="Polar residues" evidence="4">
    <location>
        <begin position="30"/>
        <end position="42"/>
    </location>
</feature>
<dbReference type="FunFam" id="2.60.120.200:FF:000182">
    <property type="entry name" value="MAM and LDL-receptor class A domain-containing protein 1"/>
    <property type="match status" value="1"/>
</dbReference>
<feature type="disulfide bond" evidence="3">
    <location>
        <begin position="2089"/>
        <end position="2104"/>
    </location>
</feature>
<feature type="domain" description="MAM" evidence="6">
    <location>
        <begin position="3209"/>
        <end position="3377"/>
    </location>
</feature>
<dbReference type="PRINTS" id="PR00261">
    <property type="entry name" value="LDLRECEPTOR"/>
</dbReference>
<feature type="region of interest" description="Disordered" evidence="4">
    <location>
        <begin position="20"/>
        <end position="42"/>
    </location>
</feature>
<feature type="disulfide bond" evidence="3">
    <location>
        <begin position="2289"/>
        <end position="2304"/>
    </location>
</feature>
<organism evidence="7 8">
    <name type="scientific">Adineta steineri</name>
    <dbReference type="NCBI Taxonomy" id="433720"/>
    <lineage>
        <taxon>Eukaryota</taxon>
        <taxon>Metazoa</taxon>
        <taxon>Spiralia</taxon>
        <taxon>Gnathifera</taxon>
        <taxon>Rotifera</taxon>
        <taxon>Eurotatoria</taxon>
        <taxon>Bdelloidea</taxon>
        <taxon>Adinetida</taxon>
        <taxon>Adinetidae</taxon>
        <taxon>Adineta</taxon>
    </lineage>
</organism>
<dbReference type="CDD" id="cd06263">
    <property type="entry name" value="MAM"/>
    <property type="match status" value="36"/>
</dbReference>
<feature type="domain" description="MAM" evidence="6">
    <location>
        <begin position="2870"/>
        <end position="3020"/>
    </location>
</feature>
<evidence type="ECO:0000259" key="6">
    <source>
        <dbReference type="PROSITE" id="PS50060"/>
    </source>
</evidence>
<feature type="disulfide bond" evidence="3">
    <location>
        <begin position="6342"/>
        <end position="6360"/>
    </location>
</feature>
<feature type="disulfide bond" evidence="3">
    <location>
        <begin position="7056"/>
        <end position="7071"/>
    </location>
</feature>
<evidence type="ECO:0000256" key="3">
    <source>
        <dbReference type="PROSITE-ProRule" id="PRU00124"/>
    </source>
</evidence>
<feature type="domain" description="MAM" evidence="6">
    <location>
        <begin position="967"/>
        <end position="1120"/>
    </location>
</feature>
<feature type="domain" description="MAM" evidence="6">
    <location>
        <begin position="4742"/>
        <end position="4903"/>
    </location>
</feature>
<feature type="domain" description="MAM" evidence="6">
    <location>
        <begin position="1794"/>
        <end position="1884"/>
    </location>
</feature>
<dbReference type="InterPro" id="IPR023415">
    <property type="entry name" value="LDLR_class-A_CS"/>
</dbReference>
<feature type="disulfide bond" evidence="3">
    <location>
        <begin position="6148"/>
        <end position="6163"/>
    </location>
</feature>
<feature type="domain" description="MAM" evidence="6">
    <location>
        <begin position="212"/>
        <end position="375"/>
    </location>
</feature>
<feature type="domain" description="MAM" evidence="6">
    <location>
        <begin position="1292"/>
        <end position="1456"/>
    </location>
</feature>
<feature type="domain" description="MAM" evidence="6">
    <location>
        <begin position="6165"/>
        <end position="6325"/>
    </location>
</feature>
<feature type="domain" description="MAM" evidence="6">
    <location>
        <begin position="2531"/>
        <end position="2689"/>
    </location>
</feature>
<feature type="domain" description="MAM" evidence="6">
    <location>
        <begin position="4960"/>
        <end position="5122"/>
    </location>
</feature>
<dbReference type="InterPro" id="IPR002172">
    <property type="entry name" value="LDrepeatLR_classA_rpt"/>
</dbReference>
<evidence type="ECO:0000256" key="2">
    <source>
        <dbReference type="ARBA" id="ARBA00023157"/>
    </source>
</evidence>
<dbReference type="Proteomes" id="UP000663845">
    <property type="component" value="Unassembled WGS sequence"/>
</dbReference>
<dbReference type="EMBL" id="CAJNOG010000007">
    <property type="protein sequence ID" value="CAF0736681.1"/>
    <property type="molecule type" value="Genomic_DNA"/>
</dbReference>
<feature type="domain" description="MAM" evidence="6">
    <location>
        <begin position="1892"/>
        <end position="2064"/>
    </location>
</feature>
<dbReference type="PANTHER" id="PTHR23282">
    <property type="entry name" value="APICAL ENDOSOMAL GLYCOPROTEIN PRECURSOR"/>
    <property type="match status" value="1"/>
</dbReference>
<feature type="disulfide bond" evidence="3">
    <location>
        <begin position="4512"/>
        <end position="4527"/>
    </location>
</feature>
<dbReference type="InterPro" id="IPR000998">
    <property type="entry name" value="MAM_dom"/>
</dbReference>
<feature type="disulfide bond" evidence="3">
    <location>
        <begin position="6770"/>
        <end position="6788"/>
    </location>
</feature>
<feature type="disulfide bond" evidence="3">
    <location>
        <begin position="4709"/>
        <end position="4727"/>
    </location>
</feature>
<feature type="disulfide bond" evidence="3">
    <location>
        <begin position="2277"/>
        <end position="2295"/>
    </location>
</feature>
<feature type="disulfide bond" evidence="3">
    <location>
        <begin position="6821"/>
        <end position="6836"/>
    </location>
</feature>
<dbReference type="GO" id="GO:0016020">
    <property type="term" value="C:membrane"/>
    <property type="evidence" value="ECO:0007669"/>
    <property type="project" value="InterPro"/>
</dbReference>
<feature type="domain" description="MAM" evidence="6">
    <location>
        <begin position="3022"/>
        <end position="3187"/>
    </location>
</feature>
<feature type="disulfide bond" evidence="3">
    <location>
        <begin position="2077"/>
        <end position="2095"/>
    </location>
</feature>
<feature type="domain" description="MAM" evidence="6">
    <location>
        <begin position="2699"/>
        <end position="2868"/>
    </location>
</feature>
<feature type="disulfide bond" evidence="3">
    <location>
        <begin position="6335"/>
        <end position="6347"/>
    </location>
</feature>
<feature type="disulfide bond" evidence="3">
    <location>
        <begin position="6582"/>
        <end position="6597"/>
    </location>
</feature>
<feature type="domain" description="MAM" evidence="6">
    <location>
        <begin position="734"/>
        <end position="938"/>
    </location>
</feature>
<evidence type="ECO:0000256" key="1">
    <source>
        <dbReference type="ARBA" id="ARBA00022737"/>
    </source>
</evidence>